<feature type="transmembrane region" description="Helical" evidence="1">
    <location>
        <begin position="50"/>
        <end position="71"/>
    </location>
</feature>
<dbReference type="EMBL" id="CP042467">
    <property type="protein sequence ID" value="QED26763.1"/>
    <property type="molecule type" value="Genomic_DNA"/>
</dbReference>
<protein>
    <submittedName>
        <fullName evidence="2">Uncharacterized protein</fullName>
    </submittedName>
</protein>
<dbReference type="RefSeq" id="WP_146958448.1">
    <property type="nucleotide sequence ID" value="NZ_CP042467.1"/>
</dbReference>
<feature type="transmembrane region" description="Helical" evidence="1">
    <location>
        <begin position="83"/>
        <end position="107"/>
    </location>
</feature>
<dbReference type="AlphaFoldDB" id="A0A5B8XRW5"/>
<evidence type="ECO:0000313" key="2">
    <source>
        <dbReference type="EMBL" id="QED26763.1"/>
    </source>
</evidence>
<organism evidence="2 3">
    <name type="scientific">Microvenator marinus</name>
    <dbReference type="NCBI Taxonomy" id="2600177"/>
    <lineage>
        <taxon>Bacteria</taxon>
        <taxon>Deltaproteobacteria</taxon>
        <taxon>Bradymonadales</taxon>
        <taxon>Microvenatoraceae</taxon>
        <taxon>Microvenator</taxon>
    </lineage>
</organism>
<keyword evidence="1" id="KW-1133">Transmembrane helix</keyword>
<accession>A0A5B8XRW5</accession>
<name>A0A5B8XRW5_9DELT</name>
<evidence type="ECO:0000256" key="1">
    <source>
        <dbReference type="SAM" id="Phobius"/>
    </source>
</evidence>
<keyword evidence="1" id="KW-0472">Membrane</keyword>
<keyword evidence="1" id="KW-0812">Transmembrane</keyword>
<gene>
    <name evidence="2" type="ORF">FRD01_05805</name>
</gene>
<proteinExistence type="predicted"/>
<dbReference type="Proteomes" id="UP000321595">
    <property type="component" value="Chromosome"/>
</dbReference>
<dbReference type="KEGG" id="bbae:FRD01_05805"/>
<reference evidence="2 3" key="1">
    <citation type="submission" date="2019-08" db="EMBL/GenBank/DDBJ databases">
        <authorList>
            <person name="Liang Q."/>
        </authorList>
    </citation>
    <scope>NUCLEOTIDE SEQUENCE [LARGE SCALE GENOMIC DNA]</scope>
    <source>
        <strain evidence="2 3">V1718</strain>
    </source>
</reference>
<keyword evidence="3" id="KW-1185">Reference proteome</keyword>
<sequence>MSEKRPKPLVAWLGGGLALLIQTSVCVGLTYAIRAIALDWPRYAWEATPVATLAINIFMAFVAFNIVGRAADKANITGTPRSIFTSITVILIIFFALLWTMMGVMILTR</sequence>
<evidence type="ECO:0000313" key="3">
    <source>
        <dbReference type="Proteomes" id="UP000321595"/>
    </source>
</evidence>